<evidence type="ECO:0000313" key="4">
    <source>
        <dbReference type="Proteomes" id="UP000650833"/>
    </source>
</evidence>
<dbReference type="InterPro" id="IPR023393">
    <property type="entry name" value="START-like_dom_sf"/>
</dbReference>
<feature type="region of interest" description="Disordered" evidence="1">
    <location>
        <begin position="305"/>
        <end position="346"/>
    </location>
</feature>
<organism evidence="3 4">
    <name type="scientific">Mucor plumbeus</name>
    <dbReference type="NCBI Taxonomy" id="97098"/>
    <lineage>
        <taxon>Eukaryota</taxon>
        <taxon>Fungi</taxon>
        <taxon>Fungi incertae sedis</taxon>
        <taxon>Mucoromycota</taxon>
        <taxon>Mucoromycotina</taxon>
        <taxon>Mucoromycetes</taxon>
        <taxon>Mucorales</taxon>
        <taxon>Mucorineae</taxon>
        <taxon>Mucoraceae</taxon>
        <taxon>Mucor</taxon>
    </lineage>
</organism>
<feature type="region of interest" description="Disordered" evidence="1">
    <location>
        <begin position="50"/>
        <end position="70"/>
    </location>
</feature>
<reference evidence="3" key="1">
    <citation type="submission" date="2020-12" db="EMBL/GenBank/DDBJ databases">
        <title>Metabolic potential, ecology and presence of endohyphal bacteria is reflected in genomic diversity of Mucoromycotina.</title>
        <authorList>
            <person name="Muszewska A."/>
            <person name="Okrasinska A."/>
            <person name="Steczkiewicz K."/>
            <person name="Drgas O."/>
            <person name="Orlowska M."/>
            <person name="Perlinska-Lenart U."/>
            <person name="Aleksandrzak-Piekarczyk T."/>
            <person name="Szatraj K."/>
            <person name="Zielenkiewicz U."/>
            <person name="Pilsyk S."/>
            <person name="Malc E."/>
            <person name="Mieczkowski P."/>
            <person name="Kruszewska J.S."/>
            <person name="Biernat P."/>
            <person name="Pawlowska J."/>
        </authorList>
    </citation>
    <scope>NUCLEOTIDE SEQUENCE</scope>
    <source>
        <strain evidence="3">CBS 226.32</strain>
    </source>
</reference>
<keyword evidence="4" id="KW-1185">Reference proteome</keyword>
<feature type="region of interest" description="Disordered" evidence="1">
    <location>
        <begin position="376"/>
        <end position="403"/>
    </location>
</feature>
<feature type="compositionally biased region" description="Polar residues" evidence="1">
    <location>
        <begin position="309"/>
        <end position="324"/>
    </location>
</feature>
<dbReference type="Proteomes" id="UP000650833">
    <property type="component" value="Unassembled WGS sequence"/>
</dbReference>
<proteinExistence type="predicted"/>
<dbReference type="InterPro" id="IPR002913">
    <property type="entry name" value="START_lipid-bd_dom"/>
</dbReference>
<dbReference type="OrthoDB" id="196858at2759"/>
<dbReference type="AlphaFoldDB" id="A0A8H7R299"/>
<dbReference type="Pfam" id="PF01852">
    <property type="entry name" value="START"/>
    <property type="match status" value="1"/>
</dbReference>
<dbReference type="CDD" id="cd00177">
    <property type="entry name" value="START"/>
    <property type="match status" value="1"/>
</dbReference>
<evidence type="ECO:0000259" key="2">
    <source>
        <dbReference type="PROSITE" id="PS50848"/>
    </source>
</evidence>
<dbReference type="GO" id="GO:0008289">
    <property type="term" value="F:lipid binding"/>
    <property type="evidence" value="ECO:0007669"/>
    <property type="project" value="InterPro"/>
</dbReference>
<protein>
    <recommendedName>
        <fullName evidence="2">START domain-containing protein</fullName>
    </recommendedName>
</protein>
<feature type="region of interest" description="Disordered" evidence="1">
    <location>
        <begin position="425"/>
        <end position="456"/>
    </location>
</feature>
<feature type="compositionally biased region" description="Polar residues" evidence="1">
    <location>
        <begin position="853"/>
        <end position="866"/>
    </location>
</feature>
<accession>A0A8H7R299</accession>
<dbReference type="PANTHER" id="PTHR19308">
    <property type="entry name" value="PHOSPHATIDYLCHOLINE TRANSFER PROTEIN"/>
    <property type="match status" value="1"/>
</dbReference>
<feature type="region of interest" description="Disordered" evidence="1">
    <location>
        <begin position="842"/>
        <end position="866"/>
    </location>
</feature>
<feature type="domain" description="START" evidence="2">
    <location>
        <begin position="124"/>
        <end position="308"/>
    </location>
</feature>
<dbReference type="PROSITE" id="PS50848">
    <property type="entry name" value="START"/>
    <property type="match status" value="2"/>
</dbReference>
<comment type="caution">
    <text evidence="3">The sequence shown here is derived from an EMBL/GenBank/DDBJ whole genome shotgun (WGS) entry which is preliminary data.</text>
</comment>
<evidence type="ECO:0000313" key="3">
    <source>
        <dbReference type="EMBL" id="KAG2202527.1"/>
    </source>
</evidence>
<dbReference type="SUPFAM" id="SSF55961">
    <property type="entry name" value="Bet v1-like"/>
    <property type="match status" value="2"/>
</dbReference>
<feature type="domain" description="START" evidence="2">
    <location>
        <begin position="478"/>
        <end position="686"/>
    </location>
</feature>
<evidence type="ECO:0000256" key="1">
    <source>
        <dbReference type="SAM" id="MobiDB-lite"/>
    </source>
</evidence>
<gene>
    <name evidence="3" type="ORF">INT46_005084</name>
</gene>
<dbReference type="PANTHER" id="PTHR19308:SF14">
    <property type="entry name" value="START DOMAIN-CONTAINING PROTEIN"/>
    <property type="match status" value="1"/>
</dbReference>
<feature type="compositionally biased region" description="Polar residues" evidence="1">
    <location>
        <begin position="425"/>
        <end position="443"/>
    </location>
</feature>
<dbReference type="GO" id="GO:0005737">
    <property type="term" value="C:cytoplasm"/>
    <property type="evidence" value="ECO:0007669"/>
    <property type="project" value="UniProtKB-ARBA"/>
</dbReference>
<feature type="compositionally biased region" description="Low complexity" evidence="1">
    <location>
        <begin position="378"/>
        <end position="395"/>
    </location>
</feature>
<dbReference type="Gene3D" id="3.30.530.20">
    <property type="match status" value="2"/>
</dbReference>
<dbReference type="EMBL" id="JAEPRC010000256">
    <property type="protein sequence ID" value="KAG2202527.1"/>
    <property type="molecule type" value="Genomic_DNA"/>
</dbReference>
<sequence length="1004" mass="113586">MTHSLIQQKQSFNQDDLANEWEEAYQNKSNLLKRSTINSNITNNSFNHYNAIFSDDDEDEDQQQQPQQGLTSRWFHTQNQNHSSTPTIPSSSNATYIDPVLSSSTYHIHQADNALLTLKHVILEDGWKKALKHKSGVMVHMKNGIHKGDRTPIFKGEAIIQGFSPQAIFYVIGMRKLWDEQYEDGNLVENLNDTTSLTYEVMKPTTTSKSRDLALVEKIECTQNGAIVFACTSVETPRIPKMSGRTRLQGWVLEPLHGGPHPATKVIFVVQENMKGWVPGFAKKTLARRPLVIAKVAEYLEKKTERMRSQQANKGGLLQSINSGHSRRPSVMTSHLQPLPPPQQQLRHFNSSNRLLQQQQPSKLSEQHLNHSTISVAPQQQKEQQQQQQQQQPIPIIAPPPLPLQPSSINKKHISFAEHDITYTENQPPQNTVATDSTSTTNPYHHKNVLPVPTKNNPRGGHLYPSHRHPIQKIESIQLLKKLTFSLDNWNLTKELDDGSKHFTFNSYIFSDDDDDEEEDKSMLKQQKNCTSKNSSRKIPFIRADGLIKGGWTAEQLCSVIHCFGSRKIWDPSFEGGKTIERFSQKEYLVQWFSGSMLPIASVDLSAITSIETDPVTGTVYTATASVTDQQIPPDKVGHRVRAYTDLYGWVFRPKFDKHGRTVQVAVSFVCNMDFKCALPQHVLQTWMDTSLQSITNMHQYLSQYGCPPYIRRVAGKVVKEGFDAVTNNYQIIFIAKHQPSNSYRARKQQQQQNSSLWCTDIRFHRTMFPHGLDIKIMPENIARVQVSPKEQKSIKIFTTDEAIDGKQVTFTLTPLHHNEATHYTTYRYNGELFTQQQPQVIDNSSKSEDGETTASSEPPTPNATTTKFIKQIIVDGESSLLSTSTAVANDTIAEAVAKALGKEDDKQKQDVTPSITVAKVEIEKILKKDVKEEKKKKATTEELEVLPIPLNVPKGYLLVPEHQNNNIIMITDELSFNGQQISVIFLAMVICYYMGKFTSCSSC</sequence>
<dbReference type="InterPro" id="IPR051213">
    <property type="entry name" value="START_lipid_transfer"/>
</dbReference>
<name>A0A8H7R299_9FUNG</name>